<dbReference type="Pfam" id="PF14705">
    <property type="entry name" value="Costars"/>
    <property type="match status" value="1"/>
</dbReference>
<dbReference type="Gene3D" id="1.10.10.1540">
    <property type="entry name" value="Costar domain"/>
    <property type="match status" value="1"/>
</dbReference>
<evidence type="ECO:0000313" key="4">
    <source>
        <dbReference type="Proteomes" id="UP000218231"/>
    </source>
</evidence>
<dbReference type="GO" id="GO:0035025">
    <property type="term" value="P:positive regulation of Rho protein signal transduction"/>
    <property type="evidence" value="ECO:0007669"/>
    <property type="project" value="InterPro"/>
</dbReference>
<feature type="domain" description="Costars" evidence="2">
    <location>
        <begin position="72"/>
        <end position="148"/>
    </location>
</feature>
<dbReference type="GO" id="GO:0003779">
    <property type="term" value="F:actin binding"/>
    <property type="evidence" value="ECO:0007669"/>
    <property type="project" value="InterPro"/>
</dbReference>
<dbReference type="PANTHER" id="PTHR22739:SF7">
    <property type="entry name" value="EG:152A3.3 PROTEIN-RELATED"/>
    <property type="match status" value="1"/>
</dbReference>
<feature type="compositionally biased region" description="Low complexity" evidence="1">
    <location>
        <begin position="182"/>
        <end position="192"/>
    </location>
</feature>
<evidence type="ECO:0000313" key="3">
    <source>
        <dbReference type="EMBL" id="PAV63497.1"/>
    </source>
</evidence>
<keyword evidence="4" id="KW-1185">Reference proteome</keyword>
<name>A0A2A2JPA5_9BILA</name>
<dbReference type="STRING" id="2018661.A0A2A2JPA5"/>
<organism evidence="3 4">
    <name type="scientific">Diploscapter pachys</name>
    <dbReference type="NCBI Taxonomy" id="2018661"/>
    <lineage>
        <taxon>Eukaryota</taxon>
        <taxon>Metazoa</taxon>
        <taxon>Ecdysozoa</taxon>
        <taxon>Nematoda</taxon>
        <taxon>Chromadorea</taxon>
        <taxon>Rhabditida</taxon>
        <taxon>Rhabditina</taxon>
        <taxon>Rhabditomorpha</taxon>
        <taxon>Rhabditoidea</taxon>
        <taxon>Rhabditidae</taxon>
        <taxon>Diploscapter</taxon>
    </lineage>
</organism>
<dbReference type="EMBL" id="LIAE01010301">
    <property type="protein sequence ID" value="PAV63497.1"/>
    <property type="molecule type" value="Genomic_DNA"/>
</dbReference>
<dbReference type="AlphaFoldDB" id="A0A2A2JPA5"/>
<comment type="caution">
    <text evidence="3">The sequence shown here is derived from an EMBL/GenBank/DDBJ whole genome shotgun (WGS) entry which is preliminary data.</text>
</comment>
<dbReference type="InterPro" id="IPR038095">
    <property type="entry name" value="Costars_sf"/>
</dbReference>
<evidence type="ECO:0000256" key="1">
    <source>
        <dbReference type="SAM" id="MobiDB-lite"/>
    </source>
</evidence>
<protein>
    <recommendedName>
        <fullName evidence="2">Costars domain-containing protein</fullName>
    </recommendedName>
</protein>
<gene>
    <name evidence="3" type="ORF">WR25_07671</name>
</gene>
<sequence length="209" mass="23332">MDRILAQKAVQKGSLMNNVNKFNAIAEQKDASLKKNPYSDTYSIQKVDKEATDYGRPPTGSQTEARGMKASVEVCNEIIYLCEIISQNASGGEEPHKYIEFGKLFRIYSSISDKLVGMLLRARKYGLVDFEGEMLFQRQDDKKLITMQMPLSEIRECLKPSGDPGKCIQIVKKNPISTDSTPAQPKPNAKPAQTEKKPAPKKSTKSDLK</sequence>
<feature type="region of interest" description="Disordered" evidence="1">
    <location>
        <begin position="165"/>
        <end position="209"/>
    </location>
</feature>
<evidence type="ECO:0000259" key="2">
    <source>
        <dbReference type="SMART" id="SM01283"/>
    </source>
</evidence>
<dbReference type="Proteomes" id="UP000218231">
    <property type="component" value="Unassembled WGS sequence"/>
</dbReference>
<dbReference type="InterPro" id="IPR027817">
    <property type="entry name" value="Costars_dom"/>
</dbReference>
<proteinExistence type="predicted"/>
<reference evidence="3 4" key="1">
    <citation type="journal article" date="2017" name="Curr. Biol.">
        <title>Genome architecture and evolution of a unichromosomal asexual nematode.</title>
        <authorList>
            <person name="Fradin H."/>
            <person name="Zegar C."/>
            <person name="Gutwein M."/>
            <person name="Lucas J."/>
            <person name="Kovtun M."/>
            <person name="Corcoran D."/>
            <person name="Baugh L.R."/>
            <person name="Kiontke K."/>
            <person name="Gunsalus K."/>
            <person name="Fitch D.H."/>
            <person name="Piano F."/>
        </authorList>
    </citation>
    <scope>NUCLEOTIDE SEQUENCE [LARGE SCALE GENOMIC DNA]</scope>
    <source>
        <strain evidence="3">PF1309</strain>
    </source>
</reference>
<dbReference type="GO" id="GO:0045944">
    <property type="term" value="P:positive regulation of transcription by RNA polymerase II"/>
    <property type="evidence" value="ECO:0007669"/>
    <property type="project" value="TreeGrafter"/>
</dbReference>
<accession>A0A2A2JPA5</accession>
<dbReference type="OrthoDB" id="9871914at2759"/>
<dbReference type="GO" id="GO:0030017">
    <property type="term" value="C:sarcomere"/>
    <property type="evidence" value="ECO:0007669"/>
    <property type="project" value="TreeGrafter"/>
</dbReference>
<dbReference type="PANTHER" id="PTHR22739">
    <property type="entry name" value="STRIATED MUSCLE ACTIVATOR OF RHO-DEPENDENT SIGNALING-RELATED"/>
    <property type="match status" value="1"/>
</dbReference>
<feature type="compositionally biased region" description="Basic and acidic residues" evidence="1">
    <location>
        <begin position="193"/>
        <end position="209"/>
    </location>
</feature>
<dbReference type="SMART" id="SM01283">
    <property type="entry name" value="Costars"/>
    <property type="match status" value="1"/>
</dbReference>
<dbReference type="InterPro" id="IPR026111">
    <property type="entry name" value="Abra"/>
</dbReference>